<evidence type="ECO:0008006" key="5">
    <source>
        <dbReference type="Google" id="ProtNLM"/>
    </source>
</evidence>
<dbReference type="Proteomes" id="UP000826271">
    <property type="component" value="Unassembled WGS sequence"/>
</dbReference>
<evidence type="ECO:0000313" key="3">
    <source>
        <dbReference type="EMBL" id="KAG8379629.1"/>
    </source>
</evidence>
<dbReference type="InterPro" id="IPR025312">
    <property type="entry name" value="DUF4216"/>
</dbReference>
<dbReference type="PANTHER" id="PTHR48258">
    <property type="entry name" value="DUF4218 DOMAIN-CONTAINING PROTEIN-RELATED"/>
    <property type="match status" value="1"/>
</dbReference>
<evidence type="ECO:0000259" key="1">
    <source>
        <dbReference type="Pfam" id="PF13952"/>
    </source>
</evidence>
<feature type="domain" description="DUF4218" evidence="2">
    <location>
        <begin position="344"/>
        <end position="395"/>
    </location>
</feature>
<reference evidence="3" key="1">
    <citation type="submission" date="2019-10" db="EMBL/GenBank/DDBJ databases">
        <authorList>
            <person name="Zhang R."/>
            <person name="Pan Y."/>
            <person name="Wang J."/>
            <person name="Ma R."/>
            <person name="Yu S."/>
        </authorList>
    </citation>
    <scope>NUCLEOTIDE SEQUENCE</scope>
    <source>
        <strain evidence="3">LA-IB0</strain>
        <tissue evidence="3">Leaf</tissue>
    </source>
</reference>
<dbReference type="AlphaFoldDB" id="A0AAV6XB36"/>
<name>A0AAV6XB36_9LAMI</name>
<evidence type="ECO:0000313" key="4">
    <source>
        <dbReference type="Proteomes" id="UP000826271"/>
    </source>
</evidence>
<organism evidence="3 4">
    <name type="scientific">Buddleja alternifolia</name>
    <dbReference type="NCBI Taxonomy" id="168488"/>
    <lineage>
        <taxon>Eukaryota</taxon>
        <taxon>Viridiplantae</taxon>
        <taxon>Streptophyta</taxon>
        <taxon>Embryophyta</taxon>
        <taxon>Tracheophyta</taxon>
        <taxon>Spermatophyta</taxon>
        <taxon>Magnoliopsida</taxon>
        <taxon>eudicotyledons</taxon>
        <taxon>Gunneridae</taxon>
        <taxon>Pentapetalae</taxon>
        <taxon>asterids</taxon>
        <taxon>lamiids</taxon>
        <taxon>Lamiales</taxon>
        <taxon>Scrophulariaceae</taxon>
        <taxon>Buddlejeae</taxon>
        <taxon>Buddleja</taxon>
    </lineage>
</organism>
<protein>
    <recommendedName>
        <fullName evidence="5">DUF4218 domain-containing protein</fullName>
    </recommendedName>
</protein>
<gene>
    <name evidence="3" type="ORF">BUALT_Bualt07G0108800</name>
</gene>
<comment type="caution">
    <text evidence="3">The sequence shown here is derived from an EMBL/GenBank/DDBJ whole genome shotgun (WGS) entry which is preliminary data.</text>
</comment>
<evidence type="ECO:0000259" key="2">
    <source>
        <dbReference type="Pfam" id="PF13960"/>
    </source>
</evidence>
<dbReference type="InterPro" id="IPR025452">
    <property type="entry name" value="DUF4218"/>
</dbReference>
<proteinExistence type="predicted"/>
<keyword evidence="4" id="KW-1185">Reference proteome</keyword>
<dbReference type="Pfam" id="PF13960">
    <property type="entry name" value="DUF4218"/>
    <property type="match status" value="1"/>
</dbReference>
<dbReference type="Pfam" id="PF13952">
    <property type="entry name" value="DUF4216"/>
    <property type="match status" value="1"/>
</dbReference>
<dbReference type="EMBL" id="WHWC01000007">
    <property type="protein sequence ID" value="KAG8379629.1"/>
    <property type="molecule type" value="Genomic_DNA"/>
</dbReference>
<sequence length="644" mass="74016">MVLDNIGNVVTVRWVEGTPASSGFSTCYSLLANAQSIAIEKCKVNGGAIVVCVDKGQFHSDDCGICRPALTLNLTKWARNKGGIEIWKLIHQHQLCSSSSPSGHLINFVLDLLWERLSGTMGFRKWLISVYISPRCSCALPKSIVPMLEVLAENLIGFSFLVTFEQKDLTDDNHTNTGVDDLLADLGNFYENIGGSEERHNINQNENQDKPMTFVELLKKAEQELYPGCSEFSNLSFIVHLLHLKVYNKWSNKSFDMMLKLLKKALPNGETLPKSYYDAKKVLNDLGLGYIAIHACKYDCALFWEEYENFEECPTCGTSRWKVNNKGKKIPHKILRYFPLKQRLQRFLGTLKSYVRNKARPKGSIAEAYIVNECLTFCSMYLDGVETHFNKEERNFDIEADNELSIFSQKLRLFGAAKYIELSKKEQDMSHWYILTNCEGLEGFQAEHMEILKRESSLNLEERHKDQFPQWFKEHITHLKYHNSEDVTDEIYALACGPHRIVKKYPGCIVNGVRFYTKERDSHRTTQNSGVMVEGYHDNHAIKFYGIVNEIIELDYVKDKRVVLFKAQWFNSGGKKSTIQVDGSITAINVSRTWYEEDPFVLASQTKQVFYIDDVKLGKNWRIVQEFQHRHVFDTMESDLVILG</sequence>
<accession>A0AAV6XB36</accession>
<feature type="domain" description="DUF4216" evidence="1">
    <location>
        <begin position="552"/>
        <end position="624"/>
    </location>
</feature>